<protein>
    <recommendedName>
        <fullName evidence="3">Retrovirus-related Pol polyprotein from transposon 17.6</fullName>
    </recommendedName>
</protein>
<keyword evidence="2" id="KW-1185">Reference proteome</keyword>
<sequence length="126" mass="14656">MRLMNHILRSLIGCCMVFYFDDNLVYSTCLDDHLRHVQQVLQLLKDESLHFVRDFNTIVASLNEIIKCWIYMGRTIGSNLPNFEGKYIQCSHVDTRKFPKCDASNVGVRTMLLHKCNTPSISQMKK</sequence>
<dbReference type="EMBL" id="QJKJ01007930">
    <property type="protein sequence ID" value="RDX81441.1"/>
    <property type="molecule type" value="Genomic_DNA"/>
</dbReference>
<evidence type="ECO:0008006" key="3">
    <source>
        <dbReference type="Google" id="ProtNLM"/>
    </source>
</evidence>
<dbReference type="OrthoDB" id="1002013at2759"/>
<dbReference type="InterPro" id="IPR043502">
    <property type="entry name" value="DNA/RNA_pol_sf"/>
</dbReference>
<name>A0A371FT44_MUCPR</name>
<dbReference type="SUPFAM" id="SSF56672">
    <property type="entry name" value="DNA/RNA polymerases"/>
    <property type="match status" value="1"/>
</dbReference>
<dbReference type="Proteomes" id="UP000257109">
    <property type="component" value="Unassembled WGS sequence"/>
</dbReference>
<feature type="non-terminal residue" evidence="1">
    <location>
        <position position="1"/>
    </location>
</feature>
<proteinExistence type="predicted"/>
<accession>A0A371FT44</accession>
<dbReference type="InterPro" id="IPR043128">
    <property type="entry name" value="Rev_trsase/Diguanyl_cyclase"/>
</dbReference>
<dbReference type="AlphaFoldDB" id="A0A371FT44"/>
<dbReference type="Gene3D" id="3.30.70.270">
    <property type="match status" value="1"/>
</dbReference>
<reference evidence="1" key="1">
    <citation type="submission" date="2018-05" db="EMBL/GenBank/DDBJ databases">
        <title>Draft genome of Mucuna pruriens seed.</title>
        <authorList>
            <person name="Nnadi N.E."/>
            <person name="Vos R."/>
            <person name="Hasami M.H."/>
            <person name="Devisetty U.K."/>
            <person name="Aguiy J.C."/>
        </authorList>
    </citation>
    <scope>NUCLEOTIDE SEQUENCE [LARGE SCALE GENOMIC DNA]</scope>
    <source>
        <strain evidence="1">JCA_2017</strain>
    </source>
</reference>
<organism evidence="1 2">
    <name type="scientific">Mucuna pruriens</name>
    <name type="common">Velvet bean</name>
    <name type="synonym">Dolichos pruriens</name>
    <dbReference type="NCBI Taxonomy" id="157652"/>
    <lineage>
        <taxon>Eukaryota</taxon>
        <taxon>Viridiplantae</taxon>
        <taxon>Streptophyta</taxon>
        <taxon>Embryophyta</taxon>
        <taxon>Tracheophyta</taxon>
        <taxon>Spermatophyta</taxon>
        <taxon>Magnoliopsida</taxon>
        <taxon>eudicotyledons</taxon>
        <taxon>Gunneridae</taxon>
        <taxon>Pentapetalae</taxon>
        <taxon>rosids</taxon>
        <taxon>fabids</taxon>
        <taxon>Fabales</taxon>
        <taxon>Fabaceae</taxon>
        <taxon>Papilionoideae</taxon>
        <taxon>50 kb inversion clade</taxon>
        <taxon>NPAAA clade</taxon>
        <taxon>indigoferoid/millettioid clade</taxon>
        <taxon>Phaseoleae</taxon>
        <taxon>Mucuna</taxon>
    </lineage>
</organism>
<evidence type="ECO:0000313" key="1">
    <source>
        <dbReference type="EMBL" id="RDX81441.1"/>
    </source>
</evidence>
<gene>
    <name evidence="1" type="ORF">CR513_37882</name>
</gene>
<comment type="caution">
    <text evidence="1">The sequence shown here is derived from an EMBL/GenBank/DDBJ whole genome shotgun (WGS) entry which is preliminary data.</text>
</comment>
<evidence type="ECO:0000313" key="2">
    <source>
        <dbReference type="Proteomes" id="UP000257109"/>
    </source>
</evidence>